<dbReference type="PANTHER" id="PTHR11736:SF14">
    <property type="entry name" value="NSE3 HOMOLOG, SMC5-SMC6 COMPLEX COMPONENT"/>
    <property type="match status" value="1"/>
</dbReference>
<evidence type="ECO:0000313" key="3">
    <source>
        <dbReference type="Proteomes" id="UP000551758"/>
    </source>
</evidence>
<dbReference type="EMBL" id="JACDTQ010004014">
    <property type="protein sequence ID" value="KAF5911361.1"/>
    <property type="molecule type" value="Genomic_DNA"/>
</dbReference>
<gene>
    <name evidence="2" type="ORF">HPG69_018388</name>
</gene>
<dbReference type="InterPro" id="IPR037445">
    <property type="entry name" value="MAGE"/>
</dbReference>
<dbReference type="GO" id="GO:0000122">
    <property type="term" value="P:negative regulation of transcription by RNA polymerase II"/>
    <property type="evidence" value="ECO:0007669"/>
    <property type="project" value="TreeGrafter"/>
</dbReference>
<organism evidence="2 3">
    <name type="scientific">Diceros bicornis minor</name>
    <name type="common">South-central black rhinoceros</name>
    <dbReference type="NCBI Taxonomy" id="77932"/>
    <lineage>
        <taxon>Eukaryota</taxon>
        <taxon>Metazoa</taxon>
        <taxon>Chordata</taxon>
        <taxon>Craniata</taxon>
        <taxon>Vertebrata</taxon>
        <taxon>Euteleostomi</taxon>
        <taxon>Mammalia</taxon>
        <taxon>Eutheria</taxon>
        <taxon>Laurasiatheria</taxon>
        <taxon>Perissodactyla</taxon>
        <taxon>Rhinocerotidae</taxon>
        <taxon>Diceros</taxon>
    </lineage>
</organism>
<protein>
    <recommendedName>
        <fullName evidence="1">MAGE domain-containing protein</fullName>
    </recommendedName>
</protein>
<dbReference type="InterPro" id="IPR041899">
    <property type="entry name" value="MAGE_WH2"/>
</dbReference>
<dbReference type="SMART" id="SM01373">
    <property type="entry name" value="MAGE"/>
    <property type="match status" value="1"/>
</dbReference>
<dbReference type="AlphaFoldDB" id="A0A7J7E6N2"/>
<reference evidence="2 3" key="1">
    <citation type="journal article" date="2020" name="Mol. Biol. Evol.">
        <title>Interspecific Gene Flow and the Evolution of Specialization in Black and White Rhinoceros.</title>
        <authorList>
            <person name="Moodley Y."/>
            <person name="Westbury M.V."/>
            <person name="Russo I.M."/>
            <person name="Gopalakrishnan S."/>
            <person name="Rakotoarivelo A."/>
            <person name="Olsen R.A."/>
            <person name="Prost S."/>
            <person name="Tunstall T."/>
            <person name="Ryder O.A."/>
            <person name="Dalen L."/>
            <person name="Bruford M.W."/>
        </authorList>
    </citation>
    <scope>NUCLEOTIDE SEQUENCE [LARGE SCALE GENOMIC DNA]</scope>
    <source>
        <strain evidence="2">SBR-YM</strain>
        <tissue evidence="2">Skin</tissue>
    </source>
</reference>
<dbReference type="PROSITE" id="PS50838">
    <property type="entry name" value="MAGE"/>
    <property type="match status" value="1"/>
</dbReference>
<feature type="domain" description="MAGE" evidence="1">
    <location>
        <begin position="72"/>
        <end position="124"/>
    </location>
</feature>
<comment type="caution">
    <text evidence="2">The sequence shown here is derived from an EMBL/GenBank/DDBJ whole genome shotgun (WGS) entry which is preliminary data.</text>
</comment>
<evidence type="ECO:0000313" key="2">
    <source>
        <dbReference type="EMBL" id="KAF5911361.1"/>
    </source>
</evidence>
<evidence type="ECO:0000259" key="1">
    <source>
        <dbReference type="PROSITE" id="PS50838"/>
    </source>
</evidence>
<dbReference type="PANTHER" id="PTHR11736">
    <property type="entry name" value="MELANOMA-ASSOCIATED ANTIGEN MAGE ANTIGEN"/>
    <property type="match status" value="1"/>
</dbReference>
<name>A0A7J7E6N2_DICBM</name>
<proteinExistence type="predicted"/>
<accession>A0A7J7E6N2</accession>
<dbReference type="Proteomes" id="UP000551758">
    <property type="component" value="Unassembled WGS sequence"/>
</dbReference>
<sequence>MFQYTIKEQDRHSFPKIFLQTSEHLLYIVGYQVMALEPKECSYILVNTLKPGEVTQSSQETRTQTQTRWHFKLITRDFVERQYSEYRRVSHSNSKEYDFLWCLQAFLETVIMKVLKFVNKIHRKLSRDSQFQSYAGSYQSSIST</sequence>
<keyword evidence="3" id="KW-1185">Reference proteome</keyword>
<dbReference type="InterPro" id="IPR002190">
    <property type="entry name" value="MHD_dom"/>
</dbReference>
<dbReference type="GO" id="GO:0005634">
    <property type="term" value="C:nucleus"/>
    <property type="evidence" value="ECO:0007669"/>
    <property type="project" value="TreeGrafter"/>
</dbReference>
<dbReference type="Gene3D" id="1.10.10.1210">
    <property type="entry name" value="MAGE homology domain, winged helix WH2 motif"/>
    <property type="match status" value="1"/>
</dbReference>